<name>A0A8J7F5A2_9CYAN</name>
<feature type="transmembrane region" description="Helical" evidence="7">
    <location>
        <begin position="379"/>
        <end position="399"/>
    </location>
</feature>
<accession>A0A8J7F5A2</accession>
<keyword evidence="6 7" id="KW-0472">Membrane</keyword>
<feature type="transmembrane region" description="Helical" evidence="7">
    <location>
        <begin position="324"/>
        <end position="348"/>
    </location>
</feature>
<keyword evidence="3" id="KW-1003">Cell membrane</keyword>
<dbReference type="PANTHER" id="PTHR30250:SF10">
    <property type="entry name" value="LIPOPOLYSACCHARIDE BIOSYNTHESIS PROTEIN WZXC"/>
    <property type="match status" value="1"/>
</dbReference>
<evidence type="ECO:0000256" key="4">
    <source>
        <dbReference type="ARBA" id="ARBA00022692"/>
    </source>
</evidence>
<feature type="transmembrane region" description="Helical" evidence="7">
    <location>
        <begin position="287"/>
        <end position="312"/>
    </location>
</feature>
<proteinExistence type="inferred from homology"/>
<keyword evidence="9" id="KW-1185">Reference proteome</keyword>
<organism evidence="8 9">
    <name type="scientific">Plectonema cf. radiosum LEGE 06105</name>
    <dbReference type="NCBI Taxonomy" id="945769"/>
    <lineage>
        <taxon>Bacteria</taxon>
        <taxon>Bacillati</taxon>
        <taxon>Cyanobacteriota</taxon>
        <taxon>Cyanophyceae</taxon>
        <taxon>Oscillatoriophycideae</taxon>
        <taxon>Oscillatoriales</taxon>
        <taxon>Microcoleaceae</taxon>
        <taxon>Plectonema</taxon>
    </lineage>
</organism>
<dbReference type="InterPro" id="IPR050833">
    <property type="entry name" value="Poly_Biosynth_Transport"/>
</dbReference>
<reference evidence="8" key="1">
    <citation type="submission" date="2020-10" db="EMBL/GenBank/DDBJ databases">
        <authorList>
            <person name="Castelo-Branco R."/>
            <person name="Eusebio N."/>
            <person name="Adriana R."/>
            <person name="Vieira A."/>
            <person name="Brugerolle De Fraissinette N."/>
            <person name="Rezende De Castro R."/>
            <person name="Schneider M.P."/>
            <person name="Vasconcelos V."/>
            <person name="Leao P.N."/>
        </authorList>
    </citation>
    <scope>NUCLEOTIDE SEQUENCE</scope>
    <source>
        <strain evidence="8">LEGE 06105</strain>
    </source>
</reference>
<evidence type="ECO:0000256" key="2">
    <source>
        <dbReference type="ARBA" id="ARBA00007430"/>
    </source>
</evidence>
<sequence>MGLRNQAVKGGFIMVIRQGLGILLSLASVIFITRVIGPEQYGFFGAASGIAVFLYRLGPWGLDVYLVRKTENPEQQEYNQAFTILLGVSLFLTLSMALGRDIIADFLRIKQVSSLSLALAFTIPPTLLKVPSTVKLERDLNFKRVAFNELISQISYYIIAIPMAFQGFGAWSPVVGLLVQQYVLFILTQLGANLKLGLCWNPKLVKQMVSYGFTYSASNWAWELRTLVNPVIVGRFAGPESVAFVALAIRLVEMLSFVRFITWRLAMAALAKFKDNKARLLHSVEEGMHLLALTVGLPMAGFSLVGPIVLSIVFGKDWNPVLEVYPFIAVSYIAYSIFNLHTSVLYLLGKNMSVTWFNLIHVVIFGVTALLLVPPMGIIGYGWAEVCTLFSYIVLHLYVSKEVGEPNYITAFMWFSLSVSVLLIGTFASPLRYFSAFLLFLPLISTKERNNLWGYYQILRS</sequence>
<evidence type="ECO:0000256" key="7">
    <source>
        <dbReference type="SAM" id="Phobius"/>
    </source>
</evidence>
<evidence type="ECO:0000256" key="5">
    <source>
        <dbReference type="ARBA" id="ARBA00022989"/>
    </source>
</evidence>
<keyword evidence="5 7" id="KW-1133">Transmembrane helix</keyword>
<comment type="subcellular location">
    <subcellularLocation>
        <location evidence="1">Cell membrane</location>
        <topology evidence="1">Multi-pass membrane protein</topology>
    </subcellularLocation>
</comment>
<feature type="transmembrane region" description="Helical" evidence="7">
    <location>
        <begin position="411"/>
        <end position="433"/>
    </location>
</feature>
<dbReference type="Proteomes" id="UP000620559">
    <property type="component" value="Unassembled WGS sequence"/>
</dbReference>
<feature type="transmembrane region" description="Helical" evidence="7">
    <location>
        <begin position="355"/>
        <end position="373"/>
    </location>
</feature>
<evidence type="ECO:0000313" key="9">
    <source>
        <dbReference type="Proteomes" id="UP000620559"/>
    </source>
</evidence>
<evidence type="ECO:0000256" key="3">
    <source>
        <dbReference type="ARBA" id="ARBA00022475"/>
    </source>
</evidence>
<feature type="transmembrane region" description="Helical" evidence="7">
    <location>
        <begin position="78"/>
        <end position="98"/>
    </location>
</feature>
<comment type="caution">
    <text evidence="8">The sequence shown here is derived from an EMBL/GenBank/DDBJ whole genome shotgun (WGS) entry which is preliminary data.</text>
</comment>
<gene>
    <name evidence="8" type="ORF">IQ247_18525</name>
</gene>
<dbReference type="PANTHER" id="PTHR30250">
    <property type="entry name" value="PST FAMILY PREDICTED COLANIC ACID TRANSPORTER"/>
    <property type="match status" value="1"/>
</dbReference>
<dbReference type="AlphaFoldDB" id="A0A8J7F5A2"/>
<dbReference type="EMBL" id="JADEWL010000066">
    <property type="protein sequence ID" value="MBE9214638.1"/>
    <property type="molecule type" value="Genomic_DNA"/>
</dbReference>
<dbReference type="GO" id="GO:0005886">
    <property type="term" value="C:plasma membrane"/>
    <property type="evidence" value="ECO:0007669"/>
    <property type="project" value="UniProtKB-SubCell"/>
</dbReference>
<keyword evidence="4 7" id="KW-0812">Transmembrane</keyword>
<evidence type="ECO:0000256" key="1">
    <source>
        <dbReference type="ARBA" id="ARBA00004651"/>
    </source>
</evidence>
<evidence type="ECO:0000313" key="8">
    <source>
        <dbReference type="EMBL" id="MBE9214638.1"/>
    </source>
</evidence>
<comment type="similarity">
    <text evidence="2">Belongs to the polysaccharide synthase family.</text>
</comment>
<feature type="transmembrane region" description="Helical" evidence="7">
    <location>
        <begin position="12"/>
        <end position="32"/>
    </location>
</feature>
<feature type="transmembrane region" description="Helical" evidence="7">
    <location>
        <begin position="41"/>
        <end position="58"/>
    </location>
</feature>
<protein>
    <submittedName>
        <fullName evidence="8">Oligosaccharide flippase family protein</fullName>
    </submittedName>
</protein>
<dbReference type="Pfam" id="PF13440">
    <property type="entry name" value="Polysacc_synt_3"/>
    <property type="match status" value="1"/>
</dbReference>
<dbReference type="RefSeq" id="WP_193922586.1">
    <property type="nucleotide sequence ID" value="NZ_JADEWL010000066.1"/>
</dbReference>
<evidence type="ECO:0000256" key="6">
    <source>
        <dbReference type="ARBA" id="ARBA00023136"/>
    </source>
</evidence>